<dbReference type="Proteomes" id="UP001157502">
    <property type="component" value="Chromosome 32"/>
</dbReference>
<keyword evidence="2" id="KW-1185">Reference proteome</keyword>
<accession>A0ACC2F944</accession>
<sequence>MATHIGVPERLLSTLEELPGKDMKRFQWYLTQNIPDGFSQIPKCDLENADRQDTVDKMVNTYGQDGAVNISRDILMKMNWNDLANTLKDVYQEEELEVFDLKKYSRSEEGFLRLLPVVKASKIALLNQCKLTERCCEELASALSANASYQTELDLSYNDFQDSGVKLLSVGLGSPHCKLETLSLRGCKLTESFSKTLASVLCSNSSNLRELDLSDNDLQDSGVVLLSVGLESQHCKLEILCLSLCRVTFEGCASLHSALTSNPSHLKMLDLSYNHPGDKGVKLLTALQEDPHCKLETFSVGYCAEIRIRPGPQRYACELMLDPNTAHRDLELSEHNRKCVCPVDPSVPLEKFTRIESQTHNASQTVLRL</sequence>
<dbReference type="EMBL" id="CM055759">
    <property type="protein sequence ID" value="KAJ7987782.1"/>
    <property type="molecule type" value="Genomic_DNA"/>
</dbReference>
<evidence type="ECO:0000313" key="1">
    <source>
        <dbReference type="EMBL" id="KAJ7987782.1"/>
    </source>
</evidence>
<gene>
    <name evidence="1" type="ORF">DPEC_G00330080</name>
</gene>
<name>A0ACC2F944_DALPE</name>
<protein>
    <submittedName>
        <fullName evidence="1">Uncharacterized protein</fullName>
    </submittedName>
</protein>
<reference evidence="1" key="1">
    <citation type="submission" date="2021-05" db="EMBL/GenBank/DDBJ databases">
        <authorList>
            <person name="Pan Q."/>
            <person name="Jouanno E."/>
            <person name="Zahm M."/>
            <person name="Klopp C."/>
            <person name="Cabau C."/>
            <person name="Louis A."/>
            <person name="Berthelot C."/>
            <person name="Parey E."/>
            <person name="Roest Crollius H."/>
            <person name="Montfort J."/>
            <person name="Robinson-Rechavi M."/>
            <person name="Bouchez O."/>
            <person name="Lampietro C."/>
            <person name="Lopez Roques C."/>
            <person name="Donnadieu C."/>
            <person name="Postlethwait J."/>
            <person name="Bobe J."/>
            <person name="Dillon D."/>
            <person name="Chandos A."/>
            <person name="von Hippel F."/>
            <person name="Guiguen Y."/>
        </authorList>
    </citation>
    <scope>NUCLEOTIDE SEQUENCE</scope>
    <source>
        <strain evidence="1">YG-Jan2019</strain>
    </source>
</reference>
<comment type="caution">
    <text evidence="1">The sequence shown here is derived from an EMBL/GenBank/DDBJ whole genome shotgun (WGS) entry which is preliminary data.</text>
</comment>
<organism evidence="1 2">
    <name type="scientific">Dallia pectoralis</name>
    <name type="common">Alaska blackfish</name>
    <dbReference type="NCBI Taxonomy" id="75939"/>
    <lineage>
        <taxon>Eukaryota</taxon>
        <taxon>Metazoa</taxon>
        <taxon>Chordata</taxon>
        <taxon>Craniata</taxon>
        <taxon>Vertebrata</taxon>
        <taxon>Euteleostomi</taxon>
        <taxon>Actinopterygii</taxon>
        <taxon>Neopterygii</taxon>
        <taxon>Teleostei</taxon>
        <taxon>Protacanthopterygii</taxon>
        <taxon>Esociformes</taxon>
        <taxon>Umbridae</taxon>
        <taxon>Dallia</taxon>
    </lineage>
</organism>
<evidence type="ECO:0000313" key="2">
    <source>
        <dbReference type="Proteomes" id="UP001157502"/>
    </source>
</evidence>
<proteinExistence type="predicted"/>